<dbReference type="AlphaFoldDB" id="A0A849VZ65"/>
<dbReference type="InterPro" id="IPR029787">
    <property type="entry name" value="Nucleotide_cyclase"/>
</dbReference>
<dbReference type="GO" id="GO:0016020">
    <property type="term" value="C:membrane"/>
    <property type="evidence" value="ECO:0007669"/>
    <property type="project" value="InterPro"/>
</dbReference>
<dbReference type="CDD" id="cd18773">
    <property type="entry name" value="PDC1_HK_sensor"/>
    <property type="match status" value="1"/>
</dbReference>
<evidence type="ECO:0000259" key="3">
    <source>
        <dbReference type="PROSITE" id="PS50885"/>
    </source>
</evidence>
<dbReference type="Gene3D" id="3.20.20.450">
    <property type="entry name" value="EAL domain"/>
    <property type="match status" value="1"/>
</dbReference>
<dbReference type="Gene3D" id="3.30.70.270">
    <property type="match status" value="1"/>
</dbReference>
<organism evidence="4 5">
    <name type="scientific">Phyllobacterium pellucidum</name>
    <dbReference type="NCBI Taxonomy" id="2740464"/>
    <lineage>
        <taxon>Bacteria</taxon>
        <taxon>Pseudomonadati</taxon>
        <taxon>Pseudomonadota</taxon>
        <taxon>Alphaproteobacteria</taxon>
        <taxon>Hyphomicrobiales</taxon>
        <taxon>Phyllobacteriaceae</taxon>
        <taxon>Phyllobacterium</taxon>
    </lineage>
</organism>
<dbReference type="Pfam" id="PF00563">
    <property type="entry name" value="EAL"/>
    <property type="match status" value="1"/>
</dbReference>
<dbReference type="SMART" id="SM00304">
    <property type="entry name" value="HAMP"/>
    <property type="match status" value="1"/>
</dbReference>
<dbReference type="PROSITE" id="PS50883">
    <property type="entry name" value="EAL"/>
    <property type="match status" value="1"/>
</dbReference>
<keyword evidence="1" id="KW-0812">Transmembrane</keyword>
<feature type="transmembrane region" description="Helical" evidence="1">
    <location>
        <begin position="325"/>
        <end position="346"/>
    </location>
</feature>
<feature type="domain" description="HAMP" evidence="3">
    <location>
        <begin position="343"/>
        <end position="396"/>
    </location>
</feature>
<dbReference type="RefSeq" id="WP_113281351.1">
    <property type="nucleotide sequence ID" value="NZ_JABUMX010000004.1"/>
</dbReference>
<dbReference type="CDD" id="cd06225">
    <property type="entry name" value="HAMP"/>
    <property type="match status" value="1"/>
</dbReference>
<dbReference type="InterPro" id="IPR000160">
    <property type="entry name" value="GGDEF_dom"/>
</dbReference>
<feature type="transmembrane region" description="Helical" evidence="1">
    <location>
        <begin position="24"/>
        <end position="47"/>
    </location>
</feature>
<dbReference type="InterPro" id="IPR003660">
    <property type="entry name" value="HAMP_dom"/>
</dbReference>
<comment type="caution">
    <text evidence="4">The sequence shown here is derived from an EMBL/GenBank/DDBJ whole genome shotgun (WGS) entry which is preliminary data.</text>
</comment>
<dbReference type="PANTHER" id="PTHR33121:SF70">
    <property type="entry name" value="SIGNALING PROTEIN YKOW"/>
    <property type="match status" value="1"/>
</dbReference>
<dbReference type="SMART" id="SM00052">
    <property type="entry name" value="EAL"/>
    <property type="match status" value="1"/>
</dbReference>
<evidence type="ECO:0000256" key="1">
    <source>
        <dbReference type="SAM" id="Phobius"/>
    </source>
</evidence>
<dbReference type="EMBL" id="JABUMX010000004">
    <property type="protein sequence ID" value="NTS33073.1"/>
    <property type="molecule type" value="Genomic_DNA"/>
</dbReference>
<dbReference type="InterPro" id="IPR001633">
    <property type="entry name" value="EAL_dom"/>
</dbReference>
<dbReference type="Gene3D" id="3.30.450.20">
    <property type="entry name" value="PAS domain"/>
    <property type="match status" value="2"/>
</dbReference>
<keyword evidence="1" id="KW-1133">Transmembrane helix</keyword>
<reference evidence="4 5" key="1">
    <citation type="submission" date="2020-05" db="EMBL/GenBank/DDBJ databases">
        <authorList>
            <person name="Kim M.K."/>
        </authorList>
    </citation>
    <scope>NUCLEOTIDE SEQUENCE [LARGE SCALE GENOMIC DNA]</scope>
    <source>
        <strain evidence="4 5">BT25</strain>
    </source>
</reference>
<dbReference type="PROSITE" id="PS50885">
    <property type="entry name" value="HAMP"/>
    <property type="match status" value="1"/>
</dbReference>
<evidence type="ECO:0000313" key="4">
    <source>
        <dbReference type="EMBL" id="NTS33073.1"/>
    </source>
</evidence>
<dbReference type="InterPro" id="IPR043128">
    <property type="entry name" value="Rev_trsase/Diguanyl_cyclase"/>
</dbReference>
<dbReference type="GO" id="GO:0071111">
    <property type="term" value="F:cyclic-guanylate-specific phosphodiesterase activity"/>
    <property type="evidence" value="ECO:0007669"/>
    <property type="project" value="InterPro"/>
</dbReference>
<name>A0A849VZ65_9HYPH</name>
<dbReference type="SMART" id="SM00267">
    <property type="entry name" value="GGDEF"/>
    <property type="match status" value="1"/>
</dbReference>
<dbReference type="Gene3D" id="6.10.340.10">
    <property type="match status" value="1"/>
</dbReference>
<dbReference type="Pfam" id="PF00672">
    <property type="entry name" value="HAMP"/>
    <property type="match status" value="1"/>
</dbReference>
<proteinExistence type="predicted"/>
<gene>
    <name evidence="4" type="ORF">HQ945_17575</name>
</gene>
<keyword evidence="1" id="KW-0472">Membrane</keyword>
<dbReference type="InterPro" id="IPR035919">
    <property type="entry name" value="EAL_sf"/>
</dbReference>
<feature type="domain" description="EAL" evidence="2">
    <location>
        <begin position="567"/>
        <end position="822"/>
    </location>
</feature>
<evidence type="ECO:0000259" key="2">
    <source>
        <dbReference type="PROSITE" id="PS50883"/>
    </source>
</evidence>
<protein>
    <submittedName>
        <fullName evidence="4">EAL domain-containing protein</fullName>
    </submittedName>
</protein>
<dbReference type="SUPFAM" id="SSF55073">
    <property type="entry name" value="Nucleotide cyclase"/>
    <property type="match status" value="1"/>
</dbReference>
<keyword evidence="5" id="KW-1185">Reference proteome</keyword>
<dbReference type="SUPFAM" id="SSF141868">
    <property type="entry name" value="EAL domain-like"/>
    <property type="match status" value="1"/>
</dbReference>
<dbReference type="CDD" id="cd01948">
    <property type="entry name" value="EAL"/>
    <property type="match status" value="1"/>
</dbReference>
<accession>A0A849VZ65</accession>
<dbReference type="Proteomes" id="UP000550508">
    <property type="component" value="Unassembled WGS sequence"/>
</dbReference>
<sequence length="835" mass="91059">MNIADADAQDPHNPRQARGPGIPLIALVGLPLVLLLFLVFLGIGWVVQTERTNQSRIYSERTAEILAGDIAGQLGQLISPTSDYVEALRAEIKSASCRTADCVFAIVQKHAAAPDTIPPEAAYVAFGAESGQFFGIFKINAHDDKLLGRAQTDANDPTRLDLISPTNTVTVKPYILHDRGWYQGGSIRQEPIWSAPFKYVAPGNATEMLGAWAMSRIVRVDDPDGKLLGVITADVDLRPIGAFLQQMTGKAFANLSIHTRSGEFIVFRDGQLQVISDDSSAAKIEDGLISKEVPLPMSDLKGWSLTLTLGPELSKPALWGPGTPLLLMVGLLASLAVAAYTASYVANPVKRLSRAVVEVSNLKLDTPVNVETNVTEIAALAGAVERMRAALLRNQNRLEFLAYHDPATGLLNRAGLSNEYSGMIARSGQIELVLIKIPNYTHIGGVFGGTALANIIARTVARIRNEYPDSIVGNVSEHETAFLACTPSGLDHLQLDNLLKSLREPYEQAGIRCAVEIVASVSIKQSEQTDFDLLLRRANGALHYAEKTQSEGAIWYNPALLHDLEEELEATGNVALAIMGGEFSVEFQPIAELKTRLIDSVQVFGVWNHPQLGAIRQKEFFSIFEKNGSIRDVGLYIIGEAFKFLRTFKTLHPQAPMVVCINLSQVQLFDPLFVERVTELQREWDVDGADVMFVIVRNASSLEDAQIVRTLDKLQTLRFRLAVDYFGLDNASLAAMTAVKSECLIAGPSLHRNIDRPGRERTLLRAICRLAADLGMYTAAVGVNNAADIEPLIECGCTYGMGPLFGRAVSAEAFLDNFVKKAVELRQHMGHGSRS</sequence>
<dbReference type="GO" id="GO:0007165">
    <property type="term" value="P:signal transduction"/>
    <property type="evidence" value="ECO:0007669"/>
    <property type="project" value="InterPro"/>
</dbReference>
<dbReference type="InterPro" id="IPR050706">
    <property type="entry name" value="Cyclic-di-GMP_PDE-like"/>
</dbReference>
<evidence type="ECO:0000313" key="5">
    <source>
        <dbReference type="Proteomes" id="UP000550508"/>
    </source>
</evidence>
<dbReference type="PANTHER" id="PTHR33121">
    <property type="entry name" value="CYCLIC DI-GMP PHOSPHODIESTERASE PDEF"/>
    <property type="match status" value="1"/>
</dbReference>